<sequence>MHDTSHLTTRRGFIAATGFGGTALYALWVGYGAAPGPLALFGATHAEDAGGHDDHAAHSAPEGQSLTRQEFEAQVQDFVARFGEADGSVRPRHPDVSGSAMAEGAHDGQTADHAAHTGTGHVGHSGHGDHGGHGAAAHAPQPVTDAHRHDPSAPIDIWLRAGQFFFEPAHLRLETHQAYRFRMMATDVSHGASIHFGRGGRMIRLRPGQLVETDITLHRPGEFLIYCTYYCGAAHDVMQARLSVTEGGVA</sequence>
<accession>A0ABW2UML4</accession>
<dbReference type="SUPFAM" id="SSF49503">
    <property type="entry name" value="Cupredoxins"/>
    <property type="match status" value="1"/>
</dbReference>
<evidence type="ECO:0000256" key="1">
    <source>
        <dbReference type="SAM" id="MobiDB-lite"/>
    </source>
</evidence>
<protein>
    <recommendedName>
        <fullName evidence="5">Nitrous-oxide reductase</fullName>
    </recommendedName>
</protein>
<dbReference type="RefSeq" id="WP_377406468.1">
    <property type="nucleotide sequence ID" value="NZ_JBHTFQ010000012.1"/>
</dbReference>
<evidence type="ECO:0000313" key="3">
    <source>
        <dbReference type="EMBL" id="MFC7705981.1"/>
    </source>
</evidence>
<keyword evidence="2" id="KW-1133">Transmembrane helix</keyword>
<reference evidence="4" key="1">
    <citation type="journal article" date="2019" name="Int. J. Syst. Evol. Microbiol.">
        <title>The Global Catalogue of Microorganisms (GCM) 10K type strain sequencing project: providing services to taxonomists for standard genome sequencing and annotation.</title>
        <authorList>
            <consortium name="The Broad Institute Genomics Platform"/>
            <consortium name="The Broad Institute Genome Sequencing Center for Infectious Disease"/>
            <person name="Wu L."/>
            <person name="Ma J."/>
        </authorList>
    </citation>
    <scope>NUCLEOTIDE SEQUENCE [LARGE SCALE GENOMIC DNA]</scope>
    <source>
        <strain evidence="4">CGMCC 1.12750</strain>
    </source>
</reference>
<keyword evidence="2" id="KW-0812">Transmembrane</keyword>
<dbReference type="InterPro" id="IPR008972">
    <property type="entry name" value="Cupredoxin"/>
</dbReference>
<dbReference type="Gene3D" id="2.60.40.420">
    <property type="entry name" value="Cupredoxins - blue copper proteins"/>
    <property type="match status" value="1"/>
</dbReference>
<dbReference type="EMBL" id="JBHTFQ010000012">
    <property type="protein sequence ID" value="MFC7705981.1"/>
    <property type="molecule type" value="Genomic_DNA"/>
</dbReference>
<dbReference type="InterPro" id="IPR006311">
    <property type="entry name" value="TAT_signal"/>
</dbReference>
<proteinExistence type="predicted"/>
<keyword evidence="4" id="KW-1185">Reference proteome</keyword>
<feature type="compositionally biased region" description="Basic and acidic residues" evidence="1">
    <location>
        <begin position="104"/>
        <end position="115"/>
    </location>
</feature>
<feature type="region of interest" description="Disordered" evidence="1">
    <location>
        <begin position="83"/>
        <end position="150"/>
    </location>
</feature>
<comment type="caution">
    <text evidence="3">The sequence shown here is derived from an EMBL/GenBank/DDBJ whole genome shotgun (WGS) entry which is preliminary data.</text>
</comment>
<keyword evidence="2" id="KW-0472">Membrane</keyword>
<evidence type="ECO:0000256" key="2">
    <source>
        <dbReference type="SAM" id="Phobius"/>
    </source>
</evidence>
<feature type="transmembrane region" description="Helical" evidence="2">
    <location>
        <begin position="12"/>
        <end position="31"/>
    </location>
</feature>
<organism evidence="3 4">
    <name type="scientific">Plastorhodobacter daqingensis</name>
    <dbReference type="NCBI Taxonomy" id="1387281"/>
    <lineage>
        <taxon>Bacteria</taxon>
        <taxon>Pseudomonadati</taxon>
        <taxon>Pseudomonadota</taxon>
        <taxon>Alphaproteobacteria</taxon>
        <taxon>Rhodobacterales</taxon>
        <taxon>Paracoccaceae</taxon>
        <taxon>Plastorhodobacter</taxon>
    </lineage>
</organism>
<evidence type="ECO:0000313" key="4">
    <source>
        <dbReference type="Proteomes" id="UP001596516"/>
    </source>
</evidence>
<gene>
    <name evidence="3" type="ORF">ACFQXB_17500</name>
</gene>
<dbReference type="PROSITE" id="PS51318">
    <property type="entry name" value="TAT"/>
    <property type="match status" value="1"/>
</dbReference>
<feature type="compositionally biased region" description="Basic and acidic residues" evidence="1">
    <location>
        <begin position="83"/>
        <end position="95"/>
    </location>
</feature>
<name>A0ABW2UML4_9RHOB</name>
<dbReference type="Proteomes" id="UP001596516">
    <property type="component" value="Unassembled WGS sequence"/>
</dbReference>
<evidence type="ECO:0008006" key="5">
    <source>
        <dbReference type="Google" id="ProtNLM"/>
    </source>
</evidence>